<dbReference type="HOGENOM" id="CLU_2166603_0_0_9"/>
<protein>
    <submittedName>
        <fullName evidence="1">Uncharacterized protein</fullName>
    </submittedName>
</protein>
<sequence>MENKEVQEYIKNITKASAYFIFRNGPIKDLYKEGKINDEEMKNIQEYLQNHLAYLYNVLLEENNIKKFDLITSTMNKFYVNDNLEIKMNDDGFDNFYKSLFEGNKGTNGGITLK</sequence>
<proteinExistence type="predicted"/>
<dbReference type="EMBL" id="CP006905">
    <property type="protein sequence ID" value="AIY84280.1"/>
    <property type="molecule type" value="Genomic_DNA"/>
</dbReference>
<dbReference type="RefSeq" id="WP_039311240.1">
    <property type="nucleotide sequence ID" value="NZ_CP006905.1"/>
</dbReference>
<dbReference type="Proteomes" id="UP000030635">
    <property type="component" value="Chromosome"/>
</dbReference>
<dbReference type="KEGG" id="cbv:U729_393"/>
<dbReference type="AlphaFoldDB" id="A0A0A7FZC8"/>
<evidence type="ECO:0000313" key="1">
    <source>
        <dbReference type="EMBL" id="AIY84280.1"/>
    </source>
</evidence>
<reference evidence="1 2" key="1">
    <citation type="journal article" date="2015" name="Infect. Genet. Evol.">
        <title>Genomic sequences of six botulinum neurotoxin-producing strains representing three clostridial species illustrate the mobility and diversity of botulinum neurotoxin genes.</title>
        <authorList>
            <person name="Smith T.J."/>
            <person name="Hill K.K."/>
            <person name="Xie G."/>
            <person name="Foley B.T."/>
            <person name="Williamson C.H."/>
            <person name="Foster J.T."/>
            <person name="Johnson S.L."/>
            <person name="Chertkov O."/>
            <person name="Teshima H."/>
            <person name="Gibbons H.S."/>
            <person name="Johnsky L.A."/>
            <person name="Karavis M.A."/>
            <person name="Smith L.A."/>
        </authorList>
    </citation>
    <scope>NUCLEOTIDE SEQUENCE [LARGE SCALE GENOMIC DNA]</scope>
    <source>
        <strain evidence="1 2">Sullivan</strain>
    </source>
</reference>
<accession>A0A0A7FZC8</accession>
<dbReference type="eggNOG" id="ENOG5032AAV">
    <property type="taxonomic scope" value="Bacteria"/>
</dbReference>
<dbReference type="OrthoDB" id="1921697at2"/>
<keyword evidence="2" id="KW-1185">Reference proteome</keyword>
<name>A0A0A7FZC8_9CLOT</name>
<dbReference type="GeneID" id="60853872"/>
<gene>
    <name evidence="1" type="ORF">U729_393</name>
</gene>
<evidence type="ECO:0000313" key="2">
    <source>
        <dbReference type="Proteomes" id="UP000030635"/>
    </source>
</evidence>
<organism evidence="1 2">
    <name type="scientific">Clostridium baratii str. Sullivan</name>
    <dbReference type="NCBI Taxonomy" id="1415775"/>
    <lineage>
        <taxon>Bacteria</taxon>
        <taxon>Bacillati</taxon>
        <taxon>Bacillota</taxon>
        <taxon>Clostridia</taxon>
        <taxon>Eubacteriales</taxon>
        <taxon>Clostridiaceae</taxon>
        <taxon>Clostridium</taxon>
    </lineage>
</organism>